<dbReference type="Pfam" id="PF03710">
    <property type="entry name" value="GlnE"/>
    <property type="match status" value="2"/>
</dbReference>
<dbReference type="SUPFAM" id="SSF81301">
    <property type="entry name" value="Nucleotidyltransferase"/>
    <property type="match status" value="2"/>
</dbReference>
<protein>
    <recommendedName>
        <fullName evidence="7">Bifunctional glutamine synthetase adenylyltransferase/adenylyl-removing enzyme</fullName>
    </recommendedName>
    <alternativeName>
        <fullName evidence="7">ATP:glutamine synthetase adenylyltransferase</fullName>
    </alternativeName>
    <alternativeName>
        <fullName evidence="7">ATase</fullName>
    </alternativeName>
    <domain>
        <recommendedName>
            <fullName evidence="7">Glutamine synthetase adenylyl-L-tyrosine phosphorylase</fullName>
            <ecNumber evidence="7">2.7.7.89</ecNumber>
        </recommendedName>
        <alternativeName>
            <fullName evidence="7">Adenylyl removase</fullName>
            <shortName evidence="7">AR</shortName>
            <shortName evidence="7">AT-N</shortName>
        </alternativeName>
    </domain>
    <domain>
        <recommendedName>
            <fullName evidence="7">Glutamine synthetase adenylyl transferase</fullName>
            <ecNumber evidence="7">2.7.7.42</ecNumber>
        </recommendedName>
        <alternativeName>
            <fullName evidence="7">Adenylyl transferase</fullName>
            <shortName evidence="7">AT</shortName>
            <shortName evidence="7">AT-C</shortName>
        </alternativeName>
    </domain>
</protein>
<keyword evidence="6 7" id="KW-0511">Multifunctional enzyme</keyword>
<dbReference type="GO" id="GO:0008882">
    <property type="term" value="F:[glutamate-ammonia-ligase] adenylyltransferase activity"/>
    <property type="evidence" value="ECO:0007669"/>
    <property type="project" value="UniProtKB-UniRule"/>
</dbReference>
<dbReference type="Gene3D" id="1.20.120.330">
    <property type="entry name" value="Nucleotidyltransferases domain 2"/>
    <property type="match status" value="2"/>
</dbReference>
<dbReference type="NCBIfam" id="NF010706">
    <property type="entry name" value="PRK14108.1"/>
    <property type="match status" value="1"/>
</dbReference>
<dbReference type="AlphaFoldDB" id="A0A9W6GSB1"/>
<dbReference type="InterPro" id="IPR043519">
    <property type="entry name" value="NT_sf"/>
</dbReference>
<dbReference type="RefSeq" id="WP_281800971.1">
    <property type="nucleotide sequence ID" value="NZ_BSEC01000001.1"/>
</dbReference>
<sequence length="993" mass="108438">MTLDADALMERAKVIISPFDADRAQKGLDRVLDKDADGALAGFISAHPKARDLLYGVFGSSPYLTDLAARGPARLAAALAVDPQTRVDALIAEARALETDDEADIMRRLRLIKQEAALVIALADLSKAWETLQATDALTRIADATLSAAIRFTLRQASLSGKLELADLRDPERGSGWIFLGMGKGGAYELNYSSDIDLIVFFDRARARLADPLEDVDLFVKLTKRIVKIMSDRTPDGYVFRTDLRLRPDPGATPIAIPLEAALSYYESMGQNWERAAFIKARPVAGDLYAGEEFLKELAPFVWRKYFDFAAIADVHSIKRQIHAHKGHGKIAVIGHNIKLGRGGIREIEFFTQTQQLITGGRDKRLRGRATLPMLDQLVESGWVEPQARDDLREAYLFLRDVEHRIQMVADEQKHTLPDTKDGVENIARMMGFADYDAFAEALLARLDIVQGHYARLFESAPELSSTGGNLVFTGDDDDPGTIETLSKMGFADPKMVTATIRGWHFGRYAATRSTVARERLTELTPLLLEALAATENADQAFLAFDKLIQKLPAGVQLFSLLVSQPRLLNLLAGITGAAPKLSATISKRPRVLDALMEPAFFQTVPSEADLRERLAAQFAEARSYEDALDRARIFGQEQKFLIGVRVLTGSVSVAEAGAAYTRLAETLIEGLFAEVSKEFEKAHGVIAGGAAAVIAMGKLGGREMTAASDLDLMLLYDADPMAESVGGERKLYTPQYYARLTQRLITALSAPTAEGLLYETDFRLRPSGNKGPIAVSLASFVNYQAEEAWTWEHMALTRARVMAAPPDFAARVAAAIRDALTLPCDPQKLKDDVLSMRRRLEEAKGSDNPFEVKQAPGGLIDIEFIAQYLMLLHGAAHPDIFSPTTPLALCKLRDAGLLDAGAAETLDAASRLYQGLTQMLRLSVDGAFRPADSPRGLTEMLLRIGDSPDLSHLEALLSETQKKVRALFIEIIGPVAGAKISPGELSDGGPPA</sequence>
<dbReference type="EC" id="2.7.7.42" evidence="7"/>
<keyword evidence="4 7" id="KW-0067">ATP-binding</keyword>
<keyword evidence="1 7" id="KW-0808">Transferase</keyword>
<dbReference type="GO" id="GO:0005524">
    <property type="term" value="F:ATP binding"/>
    <property type="evidence" value="ECO:0007669"/>
    <property type="project" value="UniProtKB-UniRule"/>
</dbReference>
<dbReference type="Pfam" id="PF08335">
    <property type="entry name" value="GlnD_UR_UTase"/>
    <property type="match status" value="2"/>
</dbReference>
<comment type="similarity">
    <text evidence="7">Belongs to the GlnE family.</text>
</comment>
<dbReference type="EC" id="2.7.7.89" evidence="7"/>
<evidence type="ECO:0000259" key="8">
    <source>
        <dbReference type="Pfam" id="PF03710"/>
    </source>
</evidence>
<dbReference type="HAMAP" id="MF_00802">
    <property type="entry name" value="GlnE"/>
    <property type="match status" value="1"/>
</dbReference>
<dbReference type="GO" id="GO:0005829">
    <property type="term" value="C:cytosol"/>
    <property type="evidence" value="ECO:0007669"/>
    <property type="project" value="TreeGrafter"/>
</dbReference>
<keyword evidence="11" id="KW-1185">Reference proteome</keyword>
<organism evidence="10 11">
    <name type="scientific">Methylocystis echinoides</name>
    <dbReference type="NCBI Taxonomy" id="29468"/>
    <lineage>
        <taxon>Bacteria</taxon>
        <taxon>Pseudomonadati</taxon>
        <taxon>Pseudomonadota</taxon>
        <taxon>Alphaproteobacteria</taxon>
        <taxon>Hyphomicrobiales</taxon>
        <taxon>Methylocystaceae</taxon>
        <taxon>Methylocystis</taxon>
    </lineage>
</organism>
<evidence type="ECO:0000313" key="11">
    <source>
        <dbReference type="Proteomes" id="UP001144323"/>
    </source>
</evidence>
<feature type="domain" description="Glutamate-ammonia ligase adenylyltransferase repeated" evidence="8">
    <location>
        <begin position="571"/>
        <end position="813"/>
    </location>
</feature>
<dbReference type="Proteomes" id="UP001144323">
    <property type="component" value="Unassembled WGS sequence"/>
</dbReference>
<comment type="cofactor">
    <cofactor evidence="7">
        <name>Mg(2+)</name>
        <dbReference type="ChEBI" id="CHEBI:18420"/>
    </cofactor>
</comment>
<proteinExistence type="inferred from homology"/>
<feature type="domain" description="PII-uridylyltransferase/Glutamine-synthetase adenylyltransferase" evidence="9">
    <location>
        <begin position="318"/>
        <end position="458"/>
    </location>
</feature>
<dbReference type="InterPro" id="IPR013546">
    <property type="entry name" value="PII_UdlTrfase/GS_AdlTrfase"/>
</dbReference>
<dbReference type="EMBL" id="BSEC01000001">
    <property type="protein sequence ID" value="GLI92014.1"/>
    <property type="molecule type" value="Genomic_DNA"/>
</dbReference>
<evidence type="ECO:0000256" key="5">
    <source>
        <dbReference type="ARBA" id="ARBA00022842"/>
    </source>
</evidence>
<dbReference type="SUPFAM" id="SSF81593">
    <property type="entry name" value="Nucleotidyltransferase substrate binding subunit/domain"/>
    <property type="match status" value="2"/>
</dbReference>
<comment type="caution">
    <text evidence="10">The sequence shown here is derived from an EMBL/GenBank/DDBJ whole genome shotgun (WGS) entry which is preliminary data.</text>
</comment>
<evidence type="ECO:0000256" key="1">
    <source>
        <dbReference type="ARBA" id="ARBA00022679"/>
    </source>
</evidence>
<feature type="domain" description="PII-uridylyltransferase/Glutamine-synthetase adenylyltransferase" evidence="9">
    <location>
        <begin position="838"/>
        <end position="924"/>
    </location>
</feature>
<evidence type="ECO:0000256" key="4">
    <source>
        <dbReference type="ARBA" id="ARBA00022840"/>
    </source>
</evidence>
<evidence type="ECO:0000256" key="6">
    <source>
        <dbReference type="ARBA" id="ARBA00023268"/>
    </source>
</evidence>
<keyword evidence="2 7" id="KW-0548">Nucleotidyltransferase</keyword>
<comment type="catalytic activity">
    <reaction evidence="7">
        <text>[glutamine synthetase]-O(4)-(5'-adenylyl)-L-tyrosine + phosphate = [glutamine synthetase]-L-tyrosine + ADP</text>
        <dbReference type="Rhea" id="RHEA:43716"/>
        <dbReference type="Rhea" id="RHEA-COMP:10660"/>
        <dbReference type="Rhea" id="RHEA-COMP:10661"/>
        <dbReference type="ChEBI" id="CHEBI:43474"/>
        <dbReference type="ChEBI" id="CHEBI:46858"/>
        <dbReference type="ChEBI" id="CHEBI:83624"/>
        <dbReference type="ChEBI" id="CHEBI:456216"/>
        <dbReference type="EC" id="2.7.7.89"/>
    </reaction>
</comment>
<evidence type="ECO:0000259" key="9">
    <source>
        <dbReference type="Pfam" id="PF08335"/>
    </source>
</evidence>
<evidence type="ECO:0000256" key="7">
    <source>
        <dbReference type="HAMAP-Rule" id="MF_00802"/>
    </source>
</evidence>
<comment type="catalytic activity">
    <reaction evidence="7">
        <text>[glutamine synthetase]-L-tyrosine + ATP = [glutamine synthetase]-O(4)-(5'-adenylyl)-L-tyrosine + diphosphate</text>
        <dbReference type="Rhea" id="RHEA:18589"/>
        <dbReference type="Rhea" id="RHEA-COMP:10660"/>
        <dbReference type="Rhea" id="RHEA-COMP:10661"/>
        <dbReference type="ChEBI" id="CHEBI:30616"/>
        <dbReference type="ChEBI" id="CHEBI:33019"/>
        <dbReference type="ChEBI" id="CHEBI:46858"/>
        <dbReference type="ChEBI" id="CHEBI:83624"/>
        <dbReference type="EC" id="2.7.7.42"/>
    </reaction>
</comment>
<feature type="region of interest" description="Adenylyl removase" evidence="7">
    <location>
        <begin position="1"/>
        <end position="460"/>
    </location>
</feature>
<dbReference type="CDD" id="cd05401">
    <property type="entry name" value="NT_GlnE_GlnD_like"/>
    <property type="match status" value="2"/>
</dbReference>
<feature type="region of interest" description="Adenylyl transferase" evidence="7">
    <location>
        <begin position="465"/>
        <end position="993"/>
    </location>
</feature>
<evidence type="ECO:0000313" key="10">
    <source>
        <dbReference type="EMBL" id="GLI92014.1"/>
    </source>
</evidence>
<keyword evidence="5 7" id="KW-0460">Magnesium</keyword>
<dbReference type="GO" id="GO:0047388">
    <property type="term" value="F:[glutamine synthetase]-adenylyl-L-tyrosine phosphorylase activity"/>
    <property type="evidence" value="ECO:0007669"/>
    <property type="project" value="UniProtKB-EC"/>
</dbReference>
<dbReference type="NCBIfam" id="NF008292">
    <property type="entry name" value="PRK11072.1"/>
    <property type="match status" value="1"/>
</dbReference>
<dbReference type="InterPro" id="IPR005190">
    <property type="entry name" value="GlnE_rpt_dom"/>
</dbReference>
<dbReference type="PANTHER" id="PTHR30621">
    <property type="entry name" value="GLUTAMINE SYNTHETASE ADENYLYLTRANSFERASE"/>
    <property type="match status" value="1"/>
</dbReference>
<dbReference type="Gene3D" id="1.20.120.1510">
    <property type="match status" value="1"/>
</dbReference>
<name>A0A9W6GSB1_9HYPH</name>
<reference evidence="10" key="1">
    <citation type="journal article" date="2023" name="Int. J. Syst. Evol. Microbiol.">
        <title>Methylocystis iwaonis sp. nov., a type II methane-oxidizing bacterium from surface soil of a rice paddy field in Japan, and emended description of the genus Methylocystis (ex Whittenbury et al. 1970) Bowman et al. 1993.</title>
        <authorList>
            <person name="Kaise H."/>
            <person name="Sawadogo J.B."/>
            <person name="Alam M.S."/>
            <person name="Ueno C."/>
            <person name="Dianou D."/>
            <person name="Shinjo R."/>
            <person name="Asakawa S."/>
        </authorList>
    </citation>
    <scope>NUCLEOTIDE SEQUENCE</scope>
    <source>
        <strain evidence="10">LMG27198</strain>
    </source>
</reference>
<accession>A0A9W6GSB1</accession>
<dbReference type="InterPro" id="IPR023057">
    <property type="entry name" value="GlnE"/>
</dbReference>
<comment type="function">
    <text evidence="7">Involved in the regulation of glutamine synthetase GlnA, a key enzyme in the process to assimilate ammonia. When cellular nitrogen levels are high, the C-terminal adenylyl transferase (AT) inactivates GlnA by covalent transfer of an adenylyl group from ATP to specific tyrosine residue of GlnA, thus reducing its activity. Conversely, when nitrogen levels are low, the N-terminal adenylyl removase (AR) activates GlnA by removing the adenylyl group by phosphorolysis, increasing its activity. The regulatory region of GlnE binds the signal transduction protein PII (GlnB) which indicates the nitrogen status of the cell.</text>
</comment>
<evidence type="ECO:0000256" key="3">
    <source>
        <dbReference type="ARBA" id="ARBA00022741"/>
    </source>
</evidence>
<evidence type="ECO:0000256" key="2">
    <source>
        <dbReference type="ARBA" id="ARBA00022695"/>
    </source>
</evidence>
<dbReference type="Gene3D" id="3.30.460.10">
    <property type="entry name" value="Beta Polymerase, domain 2"/>
    <property type="match status" value="2"/>
</dbReference>
<dbReference type="PANTHER" id="PTHR30621:SF0">
    <property type="entry name" value="BIFUNCTIONAL GLUTAMINE SYNTHETASE ADENYLYLTRANSFERASE_ADENYLYL-REMOVING ENZYME"/>
    <property type="match status" value="1"/>
</dbReference>
<gene>
    <name evidence="7 10" type="primary">glnE</name>
    <name evidence="10" type="ORF">LMG27198_10060</name>
</gene>
<dbReference type="GO" id="GO:0000287">
    <property type="term" value="F:magnesium ion binding"/>
    <property type="evidence" value="ECO:0007669"/>
    <property type="project" value="UniProtKB-UniRule"/>
</dbReference>
<keyword evidence="3 7" id="KW-0547">Nucleotide-binding</keyword>
<feature type="domain" description="Glutamate-ammonia ligase adenylyltransferase repeated" evidence="8">
    <location>
        <begin position="54"/>
        <end position="296"/>
    </location>
</feature>
<dbReference type="GO" id="GO:0000820">
    <property type="term" value="P:regulation of glutamine family amino acid metabolic process"/>
    <property type="evidence" value="ECO:0007669"/>
    <property type="project" value="UniProtKB-UniRule"/>
</dbReference>